<reference evidence="1" key="1">
    <citation type="submission" date="2018-01" db="EMBL/GenBank/DDBJ databases">
        <authorList>
            <person name="Mao J.F."/>
        </authorList>
    </citation>
    <scope>NUCLEOTIDE SEQUENCE</scope>
    <source>
        <strain evidence="1">Huo1</strain>
        <tissue evidence="1">Leaf</tissue>
    </source>
</reference>
<evidence type="ECO:0000313" key="1">
    <source>
        <dbReference type="EMBL" id="KAG6383477.1"/>
    </source>
</evidence>
<evidence type="ECO:0000313" key="2">
    <source>
        <dbReference type="Proteomes" id="UP000298416"/>
    </source>
</evidence>
<gene>
    <name evidence="1" type="ORF">SASPL_156764</name>
</gene>
<dbReference type="Proteomes" id="UP000298416">
    <property type="component" value="Unassembled WGS sequence"/>
</dbReference>
<comment type="caution">
    <text evidence="1">The sequence shown here is derived from an EMBL/GenBank/DDBJ whole genome shotgun (WGS) entry which is preliminary data.</text>
</comment>
<name>A0A8X8YXF5_SALSN</name>
<keyword evidence="2" id="KW-1185">Reference proteome</keyword>
<protein>
    <submittedName>
        <fullName evidence="1">Uncharacterized protein</fullName>
    </submittedName>
</protein>
<accession>A0A8X8YXF5</accession>
<sequence length="127" mass="13633">MERKSLCVTSGMVVVKPWCRRFAATLTVSCSQTLAKATGKTGAAVAEKGQALQAEKRADLVLTSLWLRLGRVQELQPSILPILATFSLLKKLAGIRPLTSRFVALGPKADRRLGCGAMCLGSGRLKH</sequence>
<proteinExistence type="predicted"/>
<dbReference type="AlphaFoldDB" id="A0A8X8YXF5"/>
<dbReference type="EMBL" id="PNBA02000541">
    <property type="protein sequence ID" value="KAG6383477.1"/>
    <property type="molecule type" value="Genomic_DNA"/>
</dbReference>
<reference evidence="1" key="2">
    <citation type="submission" date="2020-08" db="EMBL/GenBank/DDBJ databases">
        <title>Plant Genome Project.</title>
        <authorList>
            <person name="Zhang R.-G."/>
        </authorList>
    </citation>
    <scope>NUCLEOTIDE SEQUENCE</scope>
    <source>
        <strain evidence="1">Huo1</strain>
        <tissue evidence="1">Leaf</tissue>
    </source>
</reference>
<organism evidence="1">
    <name type="scientific">Salvia splendens</name>
    <name type="common">Scarlet sage</name>
    <dbReference type="NCBI Taxonomy" id="180675"/>
    <lineage>
        <taxon>Eukaryota</taxon>
        <taxon>Viridiplantae</taxon>
        <taxon>Streptophyta</taxon>
        <taxon>Embryophyta</taxon>
        <taxon>Tracheophyta</taxon>
        <taxon>Spermatophyta</taxon>
        <taxon>Magnoliopsida</taxon>
        <taxon>eudicotyledons</taxon>
        <taxon>Gunneridae</taxon>
        <taxon>Pentapetalae</taxon>
        <taxon>asterids</taxon>
        <taxon>lamiids</taxon>
        <taxon>Lamiales</taxon>
        <taxon>Lamiaceae</taxon>
        <taxon>Nepetoideae</taxon>
        <taxon>Mentheae</taxon>
        <taxon>Salviinae</taxon>
        <taxon>Salvia</taxon>
        <taxon>Salvia subgen. Calosphace</taxon>
        <taxon>core Calosphace</taxon>
    </lineage>
</organism>